<evidence type="ECO:0000313" key="2">
    <source>
        <dbReference type="EMBL" id="KIP11338.1"/>
    </source>
</evidence>
<accession>A0A0C3PUJ3</accession>
<keyword evidence="1" id="KW-0812">Transmembrane</keyword>
<dbReference type="Pfam" id="PF00560">
    <property type="entry name" value="LRR_1"/>
    <property type="match status" value="2"/>
</dbReference>
<keyword evidence="1" id="KW-1133">Transmembrane helix</keyword>
<keyword evidence="3" id="KW-1185">Reference proteome</keyword>
<gene>
    <name evidence="2" type="ORF">PHLGIDRAFT_124980</name>
</gene>
<dbReference type="InterPro" id="IPR032675">
    <property type="entry name" value="LRR_dom_sf"/>
</dbReference>
<dbReference type="InterPro" id="IPR001611">
    <property type="entry name" value="Leu-rich_rpt"/>
</dbReference>
<proteinExistence type="predicted"/>
<dbReference type="PANTHER" id="PTHR48004">
    <property type="entry name" value="OS01G0149700 PROTEIN"/>
    <property type="match status" value="1"/>
</dbReference>
<dbReference type="InterPro" id="IPR052941">
    <property type="entry name" value="StomDev_PlantInt_Reg"/>
</dbReference>
<keyword evidence="1" id="KW-0472">Membrane</keyword>
<reference evidence="2 3" key="1">
    <citation type="journal article" date="2014" name="PLoS Genet.">
        <title>Analysis of the Phlebiopsis gigantea genome, transcriptome and secretome provides insight into its pioneer colonization strategies of wood.</title>
        <authorList>
            <person name="Hori C."/>
            <person name="Ishida T."/>
            <person name="Igarashi K."/>
            <person name="Samejima M."/>
            <person name="Suzuki H."/>
            <person name="Master E."/>
            <person name="Ferreira P."/>
            <person name="Ruiz-Duenas F.J."/>
            <person name="Held B."/>
            <person name="Canessa P."/>
            <person name="Larrondo L.F."/>
            <person name="Schmoll M."/>
            <person name="Druzhinina I.S."/>
            <person name="Kubicek C.P."/>
            <person name="Gaskell J.A."/>
            <person name="Kersten P."/>
            <person name="St John F."/>
            <person name="Glasner J."/>
            <person name="Sabat G."/>
            <person name="Splinter BonDurant S."/>
            <person name="Syed K."/>
            <person name="Yadav J."/>
            <person name="Mgbeahuruike A.C."/>
            <person name="Kovalchuk A."/>
            <person name="Asiegbu F.O."/>
            <person name="Lackner G."/>
            <person name="Hoffmeister D."/>
            <person name="Rencoret J."/>
            <person name="Gutierrez A."/>
            <person name="Sun H."/>
            <person name="Lindquist E."/>
            <person name="Barry K."/>
            <person name="Riley R."/>
            <person name="Grigoriev I.V."/>
            <person name="Henrissat B."/>
            <person name="Kues U."/>
            <person name="Berka R.M."/>
            <person name="Martinez A.T."/>
            <person name="Covert S.F."/>
            <person name="Blanchette R.A."/>
            <person name="Cullen D."/>
        </authorList>
    </citation>
    <scope>NUCLEOTIDE SEQUENCE [LARGE SCALE GENOMIC DNA]</scope>
    <source>
        <strain evidence="2 3">11061_1 CR5-6</strain>
    </source>
</reference>
<feature type="transmembrane region" description="Helical" evidence="1">
    <location>
        <begin position="156"/>
        <end position="175"/>
    </location>
</feature>
<dbReference type="STRING" id="745531.A0A0C3PUJ3"/>
<organism evidence="2 3">
    <name type="scientific">Phlebiopsis gigantea (strain 11061_1 CR5-6)</name>
    <name type="common">White-rot fungus</name>
    <name type="synonym">Peniophora gigantea</name>
    <dbReference type="NCBI Taxonomy" id="745531"/>
    <lineage>
        <taxon>Eukaryota</taxon>
        <taxon>Fungi</taxon>
        <taxon>Dikarya</taxon>
        <taxon>Basidiomycota</taxon>
        <taxon>Agaricomycotina</taxon>
        <taxon>Agaricomycetes</taxon>
        <taxon>Polyporales</taxon>
        <taxon>Phanerochaetaceae</taxon>
        <taxon>Phlebiopsis</taxon>
    </lineage>
</organism>
<sequence length="535" mass="56121">MSSSSCMTSSTRNSKEYRSRFKEHLSICIPPPDHPVLGSRFSPESPPRLPARTISSWMNASTVRSSIPVHNETGSVDIRSISSPSVASTRKSRLGRLFFDIRTLVHDKGPDVPPVPEPPMSPWAPLHVEKRNCCHDCPCHAVTKKSSRWECIKRKVLIYALLLIILYLLGNTIALDTRVFGPQNTVQVASNSTSSPSGLSANAQQCLSQFTVNAPSDPSGYPCSTCLPTLQTVPSNFTDGTTQDSQNILNVIQFCGLRSIFETSDSSGQSTLQNGNWAQDIKFCAWSGVACDGSGKVASLSLTFPGVPSSLPNELGALSGLQSLSVIGNQAIPAGSLPGSFTSWTLLNTLHLESTAITSLPDSLFSVAKSLGTLTLVKNGQMGNSLPSSITSSSLQNLITNGQSLTNPLSQLSQSTSLQGSLKLLDLSSTSISGVIPSSISSLSSLAELHLDSNSLSTPLPDSFPASLQILTLSNNTGLTGTVQGSFCSLGNLQTCDVQNTGLSASTGCGVCQFSPAVSSSSPLPSAVPVATASA</sequence>
<protein>
    <recommendedName>
        <fullName evidence="4">Leucine-rich repeat-containing N-terminal plant-type domain-containing protein</fullName>
    </recommendedName>
</protein>
<name>A0A0C3PUJ3_PHLG1</name>
<dbReference type="EMBL" id="KN840447">
    <property type="protein sequence ID" value="KIP11338.1"/>
    <property type="molecule type" value="Genomic_DNA"/>
</dbReference>
<evidence type="ECO:0000313" key="3">
    <source>
        <dbReference type="Proteomes" id="UP000053257"/>
    </source>
</evidence>
<evidence type="ECO:0008006" key="4">
    <source>
        <dbReference type="Google" id="ProtNLM"/>
    </source>
</evidence>
<dbReference type="AlphaFoldDB" id="A0A0C3PUJ3"/>
<dbReference type="Gene3D" id="3.80.10.10">
    <property type="entry name" value="Ribonuclease Inhibitor"/>
    <property type="match status" value="1"/>
</dbReference>
<dbReference type="HOGENOM" id="CLU_018786_1_0_1"/>
<dbReference type="Proteomes" id="UP000053257">
    <property type="component" value="Unassembled WGS sequence"/>
</dbReference>
<evidence type="ECO:0000256" key="1">
    <source>
        <dbReference type="SAM" id="Phobius"/>
    </source>
</evidence>
<dbReference type="OrthoDB" id="676979at2759"/>
<dbReference type="PANTHER" id="PTHR48004:SF59">
    <property type="entry name" value="LEUCINE-RICH REPEAT-CONTAINING N-TERMINAL PLANT-TYPE DOMAIN-CONTAINING PROTEIN"/>
    <property type="match status" value="1"/>
</dbReference>
<dbReference type="SUPFAM" id="SSF52058">
    <property type="entry name" value="L domain-like"/>
    <property type="match status" value="1"/>
</dbReference>